<keyword evidence="3" id="KW-1185">Reference proteome</keyword>
<evidence type="ECO:0000256" key="1">
    <source>
        <dbReference type="SAM" id="MobiDB-lite"/>
    </source>
</evidence>
<protein>
    <submittedName>
        <fullName evidence="2">Uncharacterized protein</fullName>
    </submittedName>
</protein>
<accession>A0A6J8B108</accession>
<feature type="region of interest" description="Disordered" evidence="1">
    <location>
        <begin position="91"/>
        <end position="112"/>
    </location>
</feature>
<sequence length="154" mass="17489">MTTVLFNENKLVKFPANIIQDTNTFKVDSYCTLGISNNMMGNLQLNIKAIHELYLGHNEFTVIHFKNSDNLIGLLNISSNRLVTLPETLPKAKQRKGPSNDANSNRFDNNAYVPNEYEMSSGRRDAYDQQLDIYDKLSENNNNTGEGAYEHLNN</sequence>
<gene>
    <name evidence="2" type="ORF">MCOR_12321</name>
</gene>
<evidence type="ECO:0000313" key="3">
    <source>
        <dbReference type="Proteomes" id="UP000507470"/>
    </source>
</evidence>
<dbReference type="AlphaFoldDB" id="A0A6J8B108"/>
<proteinExistence type="predicted"/>
<dbReference type="InterPro" id="IPR032675">
    <property type="entry name" value="LRR_dom_sf"/>
</dbReference>
<name>A0A6J8B108_MYTCO</name>
<dbReference type="Gene3D" id="3.80.10.10">
    <property type="entry name" value="Ribonuclease Inhibitor"/>
    <property type="match status" value="1"/>
</dbReference>
<reference evidence="2 3" key="1">
    <citation type="submission" date="2020-06" db="EMBL/GenBank/DDBJ databases">
        <authorList>
            <person name="Li R."/>
            <person name="Bekaert M."/>
        </authorList>
    </citation>
    <scope>NUCLEOTIDE SEQUENCE [LARGE SCALE GENOMIC DNA]</scope>
    <source>
        <strain evidence="3">wild</strain>
    </source>
</reference>
<dbReference type="Proteomes" id="UP000507470">
    <property type="component" value="Unassembled WGS sequence"/>
</dbReference>
<evidence type="ECO:0000313" key="2">
    <source>
        <dbReference type="EMBL" id="CAC5375251.1"/>
    </source>
</evidence>
<organism evidence="2 3">
    <name type="scientific">Mytilus coruscus</name>
    <name type="common">Sea mussel</name>
    <dbReference type="NCBI Taxonomy" id="42192"/>
    <lineage>
        <taxon>Eukaryota</taxon>
        <taxon>Metazoa</taxon>
        <taxon>Spiralia</taxon>
        <taxon>Lophotrochozoa</taxon>
        <taxon>Mollusca</taxon>
        <taxon>Bivalvia</taxon>
        <taxon>Autobranchia</taxon>
        <taxon>Pteriomorphia</taxon>
        <taxon>Mytilida</taxon>
        <taxon>Mytiloidea</taxon>
        <taxon>Mytilidae</taxon>
        <taxon>Mytilinae</taxon>
        <taxon>Mytilus</taxon>
    </lineage>
</organism>
<dbReference type="EMBL" id="CACVKT020002137">
    <property type="protein sequence ID" value="CAC5375251.1"/>
    <property type="molecule type" value="Genomic_DNA"/>
</dbReference>